<name>A0A424Z3C6_9EURY</name>
<sequence>MSKKCNMTVIGIALIWAAVIFASAFVLRETGVFVQLIPIYGAGAIMCIILTGNLCKRDGN</sequence>
<evidence type="ECO:0000256" key="1">
    <source>
        <dbReference type="SAM" id="Phobius"/>
    </source>
</evidence>
<dbReference type="RefSeq" id="WP_259134421.1">
    <property type="nucleotide sequence ID" value="NZ_JANUCS010000006.1"/>
</dbReference>
<dbReference type="Proteomes" id="UP000284763">
    <property type="component" value="Unassembled WGS sequence"/>
</dbReference>
<feature type="transmembrane region" description="Helical" evidence="1">
    <location>
        <begin position="7"/>
        <end position="27"/>
    </location>
</feature>
<protein>
    <submittedName>
        <fullName evidence="2">Uncharacterized protein</fullName>
    </submittedName>
</protein>
<dbReference type="EMBL" id="QZAB01000165">
    <property type="protein sequence ID" value="RQD89114.1"/>
    <property type="molecule type" value="Genomic_DNA"/>
</dbReference>
<gene>
    <name evidence="2" type="ORF">D5R95_02455</name>
</gene>
<reference evidence="2 3" key="1">
    <citation type="submission" date="2018-08" db="EMBL/GenBank/DDBJ databases">
        <title>The metabolism and importance of syntrophic acetate oxidation coupled to methane or sulfide production in haloalkaline environments.</title>
        <authorList>
            <person name="Timmers P.H.A."/>
            <person name="Vavourakis C.D."/>
            <person name="Sorokin D.Y."/>
            <person name="Sinninghe Damste J.S."/>
            <person name="Muyzer G."/>
            <person name="Stams A.J.M."/>
            <person name="Plugge C.M."/>
        </authorList>
    </citation>
    <scope>NUCLEOTIDE SEQUENCE [LARGE SCALE GENOMIC DNA]</scope>
    <source>
        <strain evidence="2">MSAO_Arc3</strain>
    </source>
</reference>
<feature type="transmembrane region" description="Helical" evidence="1">
    <location>
        <begin position="33"/>
        <end position="55"/>
    </location>
</feature>
<keyword evidence="1" id="KW-0812">Transmembrane</keyword>
<proteinExistence type="predicted"/>
<keyword evidence="1" id="KW-1133">Transmembrane helix</keyword>
<accession>A0A424Z3C6</accession>
<comment type="caution">
    <text evidence="2">The sequence shown here is derived from an EMBL/GenBank/DDBJ whole genome shotgun (WGS) entry which is preliminary data.</text>
</comment>
<organism evidence="2 3">
    <name type="scientific">Methanosalsum natronophilum</name>
    <dbReference type="NCBI Taxonomy" id="768733"/>
    <lineage>
        <taxon>Archaea</taxon>
        <taxon>Methanobacteriati</taxon>
        <taxon>Methanobacteriota</taxon>
        <taxon>Stenosarchaea group</taxon>
        <taxon>Methanomicrobia</taxon>
        <taxon>Methanosarcinales</taxon>
        <taxon>Methanosarcinaceae</taxon>
        <taxon>Methanosalsum</taxon>
    </lineage>
</organism>
<evidence type="ECO:0000313" key="2">
    <source>
        <dbReference type="EMBL" id="RQD89114.1"/>
    </source>
</evidence>
<keyword evidence="1" id="KW-0472">Membrane</keyword>
<evidence type="ECO:0000313" key="3">
    <source>
        <dbReference type="Proteomes" id="UP000284763"/>
    </source>
</evidence>
<dbReference type="AlphaFoldDB" id="A0A424Z3C6"/>